<keyword evidence="2" id="KW-1185">Reference proteome</keyword>
<accession>A0A0L6UJ30</accession>
<organism evidence="1 2">
    <name type="scientific">Puccinia sorghi</name>
    <dbReference type="NCBI Taxonomy" id="27349"/>
    <lineage>
        <taxon>Eukaryota</taxon>
        <taxon>Fungi</taxon>
        <taxon>Dikarya</taxon>
        <taxon>Basidiomycota</taxon>
        <taxon>Pucciniomycotina</taxon>
        <taxon>Pucciniomycetes</taxon>
        <taxon>Pucciniales</taxon>
        <taxon>Pucciniaceae</taxon>
        <taxon>Puccinia</taxon>
    </lineage>
</organism>
<dbReference type="STRING" id="27349.A0A0L6UJ30"/>
<gene>
    <name evidence="1" type="ORF">VP01_6114g1</name>
</gene>
<proteinExistence type="predicted"/>
<comment type="caution">
    <text evidence="1">The sequence shown here is derived from an EMBL/GenBank/DDBJ whole genome shotgun (WGS) entry which is preliminary data.</text>
</comment>
<name>A0A0L6UJ30_9BASI</name>
<dbReference type="Proteomes" id="UP000037035">
    <property type="component" value="Unassembled WGS sequence"/>
</dbReference>
<protein>
    <submittedName>
        <fullName evidence="1">Uncharacterized protein</fullName>
    </submittedName>
</protein>
<evidence type="ECO:0000313" key="2">
    <source>
        <dbReference type="Proteomes" id="UP000037035"/>
    </source>
</evidence>
<evidence type="ECO:0000313" key="1">
    <source>
        <dbReference type="EMBL" id="KNZ47810.1"/>
    </source>
</evidence>
<sequence>MLFRWSISSWGSYAMTTTSSFSEGAYCIKTSILPNHLHLDHVPSSKPGYATFQQELLHVPSSHGRHSSIILPFSTARTSSSSTSTKDQLIYCARQLKVKCATAETAYLGGFGPSQISSAVYGLVEGQLHFATESGSFGLKFSFLCQPTQRHSYHPLKAHRRL</sequence>
<dbReference type="AlphaFoldDB" id="A0A0L6UJ30"/>
<dbReference type="EMBL" id="LAVV01011402">
    <property type="protein sequence ID" value="KNZ47810.1"/>
    <property type="molecule type" value="Genomic_DNA"/>
</dbReference>
<dbReference type="VEuPathDB" id="FungiDB:VP01_6114g1"/>
<reference evidence="1 2" key="1">
    <citation type="submission" date="2015-08" db="EMBL/GenBank/DDBJ databases">
        <title>Next Generation Sequencing and Analysis of the Genome of Puccinia sorghi L Schw, the Causal Agent of Maize Common Rust.</title>
        <authorList>
            <person name="Rochi L."/>
            <person name="Burguener G."/>
            <person name="Darino M."/>
            <person name="Turjanski A."/>
            <person name="Kreff E."/>
            <person name="Dieguez M.J."/>
            <person name="Sacco F."/>
        </authorList>
    </citation>
    <scope>NUCLEOTIDE SEQUENCE [LARGE SCALE GENOMIC DNA]</scope>
    <source>
        <strain evidence="1 2">RO10H11247</strain>
    </source>
</reference>